<dbReference type="GO" id="GO:0005789">
    <property type="term" value="C:endoplasmic reticulum membrane"/>
    <property type="evidence" value="ECO:0007669"/>
    <property type="project" value="TreeGrafter"/>
</dbReference>
<keyword evidence="4" id="KW-0444">Lipid biosynthesis</keyword>
<keyword evidence="8 13" id="KW-1133">Transmembrane helix</keyword>
<keyword evidence="9" id="KW-0443">Lipid metabolism</keyword>
<organism evidence="14 15">
    <name type="scientific">Vanilla planifolia</name>
    <name type="common">Vanilla</name>
    <dbReference type="NCBI Taxonomy" id="51239"/>
    <lineage>
        <taxon>Eukaryota</taxon>
        <taxon>Viridiplantae</taxon>
        <taxon>Streptophyta</taxon>
        <taxon>Embryophyta</taxon>
        <taxon>Tracheophyta</taxon>
        <taxon>Spermatophyta</taxon>
        <taxon>Magnoliopsida</taxon>
        <taxon>Liliopsida</taxon>
        <taxon>Asparagales</taxon>
        <taxon>Orchidaceae</taxon>
        <taxon>Vanilloideae</taxon>
        <taxon>Vanilleae</taxon>
        <taxon>Vanilla</taxon>
    </lineage>
</organism>
<dbReference type="EMBL" id="JADCNL010000001">
    <property type="protein sequence ID" value="KAG0499378.1"/>
    <property type="molecule type" value="Genomic_DNA"/>
</dbReference>
<dbReference type="EC" id="2.3.1.199" evidence="3"/>
<feature type="transmembrane region" description="Helical" evidence="13">
    <location>
        <begin position="266"/>
        <end position="289"/>
    </location>
</feature>
<evidence type="ECO:0000256" key="1">
    <source>
        <dbReference type="ARBA" id="ARBA00004141"/>
    </source>
</evidence>
<feature type="transmembrane region" description="Helical" evidence="13">
    <location>
        <begin position="138"/>
        <end position="163"/>
    </location>
</feature>
<evidence type="ECO:0000256" key="9">
    <source>
        <dbReference type="ARBA" id="ARBA00023098"/>
    </source>
</evidence>
<evidence type="ECO:0000313" key="14">
    <source>
        <dbReference type="EMBL" id="KAG0499378.1"/>
    </source>
</evidence>
<feature type="transmembrane region" description="Helical" evidence="13">
    <location>
        <begin position="95"/>
        <end position="118"/>
    </location>
</feature>
<evidence type="ECO:0000313" key="15">
    <source>
        <dbReference type="Proteomes" id="UP000636800"/>
    </source>
</evidence>
<gene>
    <name evidence="14" type="ORF">HPP92_004069</name>
</gene>
<accession>A0A835RYT9</accession>
<dbReference type="GO" id="GO:0009922">
    <property type="term" value="F:fatty acid elongase activity"/>
    <property type="evidence" value="ECO:0007669"/>
    <property type="project" value="UniProtKB-EC"/>
</dbReference>
<feature type="transmembrane region" description="Helical" evidence="13">
    <location>
        <begin position="236"/>
        <end position="254"/>
    </location>
</feature>
<dbReference type="AlphaFoldDB" id="A0A835RYT9"/>
<evidence type="ECO:0000256" key="10">
    <source>
        <dbReference type="ARBA" id="ARBA00023136"/>
    </source>
</evidence>
<sequence>MWFLLQCIFINIISKQLKKRRMSHWPKPVLLLRRGLVDPPAISSFEWIQNETVASSLPFVTSAVASYLSLTLLLHHGRLLVPLPSAFSLRLLSCLHNLLLLVLSAAMAAGCYLAALSQMPSLSWLLCFPPSTPPRGPVFFWAHVFYLSKIYEFLDTALILLSADRGRRRLSFLHVYHHAVVVVMSYLWLATRQSLLPVALVTNATVHVAMYGYYLSASLGWRWSRRWKRAVTRLQIAQFVFSFVASVCFLWLHVAGKGCEGMKGWVFNAVFNASLLALFLDFHSASYDVGDGGVRKEKREL</sequence>
<evidence type="ECO:0000256" key="8">
    <source>
        <dbReference type="ARBA" id="ARBA00022989"/>
    </source>
</evidence>
<comment type="similarity">
    <text evidence="2">Belongs to the ELO family.</text>
</comment>
<dbReference type="PROSITE" id="PS01188">
    <property type="entry name" value="ELO"/>
    <property type="match status" value="1"/>
</dbReference>
<evidence type="ECO:0000256" key="4">
    <source>
        <dbReference type="ARBA" id="ARBA00022516"/>
    </source>
</evidence>
<dbReference type="GO" id="GO:0034625">
    <property type="term" value="P:fatty acid elongation, monounsaturated fatty acid"/>
    <property type="evidence" value="ECO:0007669"/>
    <property type="project" value="TreeGrafter"/>
</dbReference>
<comment type="caution">
    <text evidence="14">The sequence shown here is derived from an EMBL/GenBank/DDBJ whole genome shotgun (WGS) entry which is preliminary data.</text>
</comment>
<dbReference type="GO" id="GO:0019367">
    <property type="term" value="P:fatty acid elongation, saturated fatty acid"/>
    <property type="evidence" value="ECO:0007669"/>
    <property type="project" value="TreeGrafter"/>
</dbReference>
<evidence type="ECO:0000256" key="13">
    <source>
        <dbReference type="SAM" id="Phobius"/>
    </source>
</evidence>
<evidence type="ECO:0000256" key="2">
    <source>
        <dbReference type="ARBA" id="ARBA00007263"/>
    </source>
</evidence>
<keyword evidence="7" id="KW-0276">Fatty acid metabolism</keyword>
<keyword evidence="5" id="KW-0808">Transferase</keyword>
<evidence type="ECO:0000256" key="11">
    <source>
        <dbReference type="ARBA" id="ARBA00023160"/>
    </source>
</evidence>
<dbReference type="OrthoDB" id="615826at2759"/>
<name>A0A835RYT9_VANPL</name>
<evidence type="ECO:0000256" key="5">
    <source>
        <dbReference type="ARBA" id="ARBA00022679"/>
    </source>
</evidence>
<comment type="subcellular location">
    <subcellularLocation>
        <location evidence="1">Membrane</location>
        <topology evidence="1">Multi-pass membrane protein</topology>
    </subcellularLocation>
</comment>
<dbReference type="InterPro" id="IPR002076">
    <property type="entry name" value="ELO_fam"/>
</dbReference>
<dbReference type="Pfam" id="PF01151">
    <property type="entry name" value="ELO"/>
    <property type="match status" value="1"/>
</dbReference>
<proteinExistence type="inferred from homology"/>
<keyword evidence="11" id="KW-0275">Fatty acid biosynthesis</keyword>
<comment type="catalytic activity">
    <reaction evidence="12">
        <text>a very-long-chain acyl-CoA + malonyl-CoA + H(+) = a very-long-chain 3-oxoacyl-CoA + CO2 + CoA</text>
        <dbReference type="Rhea" id="RHEA:32727"/>
        <dbReference type="ChEBI" id="CHEBI:15378"/>
        <dbReference type="ChEBI" id="CHEBI:16526"/>
        <dbReference type="ChEBI" id="CHEBI:57287"/>
        <dbReference type="ChEBI" id="CHEBI:57384"/>
        <dbReference type="ChEBI" id="CHEBI:90725"/>
        <dbReference type="ChEBI" id="CHEBI:90736"/>
        <dbReference type="EC" id="2.3.1.199"/>
    </reaction>
</comment>
<dbReference type="PANTHER" id="PTHR11157:SF134">
    <property type="entry name" value="ELONGATION OF FATTY ACIDS PROTEIN 1-RELATED"/>
    <property type="match status" value="1"/>
</dbReference>
<keyword evidence="15" id="KW-1185">Reference proteome</keyword>
<evidence type="ECO:0000256" key="6">
    <source>
        <dbReference type="ARBA" id="ARBA00022692"/>
    </source>
</evidence>
<evidence type="ECO:0000256" key="3">
    <source>
        <dbReference type="ARBA" id="ARBA00012307"/>
    </source>
</evidence>
<dbReference type="GO" id="GO:0042761">
    <property type="term" value="P:very long-chain fatty acid biosynthetic process"/>
    <property type="evidence" value="ECO:0007669"/>
    <property type="project" value="TreeGrafter"/>
</dbReference>
<keyword evidence="6 13" id="KW-0812">Transmembrane</keyword>
<dbReference type="Proteomes" id="UP000636800">
    <property type="component" value="Chromosome 1"/>
</dbReference>
<evidence type="ECO:0000256" key="7">
    <source>
        <dbReference type="ARBA" id="ARBA00022832"/>
    </source>
</evidence>
<keyword evidence="10 13" id="KW-0472">Membrane</keyword>
<evidence type="ECO:0000256" key="12">
    <source>
        <dbReference type="ARBA" id="ARBA00047375"/>
    </source>
</evidence>
<dbReference type="PANTHER" id="PTHR11157">
    <property type="entry name" value="FATTY ACID ACYL TRANSFERASE-RELATED"/>
    <property type="match status" value="1"/>
</dbReference>
<dbReference type="InterPro" id="IPR030457">
    <property type="entry name" value="ELO_CS"/>
</dbReference>
<feature type="transmembrane region" description="Helical" evidence="13">
    <location>
        <begin position="195"/>
        <end position="215"/>
    </location>
</feature>
<protein>
    <recommendedName>
        <fullName evidence="3">very-long-chain 3-oxoacyl-CoA synthase</fullName>
        <ecNumber evidence="3">2.3.1.199</ecNumber>
    </recommendedName>
</protein>
<reference evidence="14 15" key="1">
    <citation type="journal article" date="2020" name="Nat. Food">
        <title>A phased Vanilla planifolia genome enables genetic improvement of flavour and production.</title>
        <authorList>
            <person name="Hasing T."/>
            <person name="Tang H."/>
            <person name="Brym M."/>
            <person name="Khazi F."/>
            <person name="Huang T."/>
            <person name="Chambers A.H."/>
        </authorList>
    </citation>
    <scope>NUCLEOTIDE SEQUENCE [LARGE SCALE GENOMIC DNA]</scope>
    <source>
        <tissue evidence="14">Leaf</tissue>
    </source>
</reference>
<feature type="transmembrane region" description="Helical" evidence="13">
    <location>
        <begin position="170"/>
        <end position="189"/>
    </location>
</feature>
<dbReference type="GO" id="GO:0030148">
    <property type="term" value="P:sphingolipid biosynthetic process"/>
    <property type="evidence" value="ECO:0007669"/>
    <property type="project" value="TreeGrafter"/>
</dbReference>
<dbReference type="GO" id="GO:0034626">
    <property type="term" value="P:fatty acid elongation, polyunsaturated fatty acid"/>
    <property type="evidence" value="ECO:0007669"/>
    <property type="project" value="TreeGrafter"/>
</dbReference>